<dbReference type="RefSeq" id="WP_091784262.1">
    <property type="nucleotide sequence ID" value="NZ_FNDI01000019.1"/>
</dbReference>
<evidence type="ECO:0000313" key="6">
    <source>
        <dbReference type="Proteomes" id="UP000198900"/>
    </source>
</evidence>
<dbReference type="InterPro" id="IPR036663">
    <property type="entry name" value="Fumarylacetoacetase_C_sf"/>
</dbReference>
<dbReference type="InterPro" id="IPR011234">
    <property type="entry name" value="Fumarylacetoacetase-like_C"/>
</dbReference>
<dbReference type="GO" id="GO:0046872">
    <property type="term" value="F:metal ion binding"/>
    <property type="evidence" value="ECO:0007669"/>
    <property type="project" value="UniProtKB-KW"/>
</dbReference>
<evidence type="ECO:0000256" key="3">
    <source>
        <dbReference type="ARBA" id="ARBA00022723"/>
    </source>
</evidence>
<protein>
    <submittedName>
        <fullName evidence="5">2-keto-4-pentenoate hydratase/2-oxohepta-3-ene-1,7-dioic acid hydratase (Catechol pathway)</fullName>
    </submittedName>
</protein>
<dbReference type="InterPro" id="IPR051121">
    <property type="entry name" value="FAH"/>
</dbReference>
<evidence type="ECO:0000256" key="2">
    <source>
        <dbReference type="ARBA" id="ARBA00010211"/>
    </source>
</evidence>
<accession>A0A7Z7BBC3</accession>
<comment type="caution">
    <text evidence="5">The sequence shown here is derived from an EMBL/GenBank/DDBJ whole genome shotgun (WGS) entry which is preliminary data.</text>
</comment>
<keyword evidence="6" id="KW-1185">Reference proteome</keyword>
<dbReference type="PANTHER" id="PTHR42796:SF4">
    <property type="entry name" value="FUMARYLACETOACETATE HYDROLASE DOMAIN-CONTAINING PROTEIN 2A"/>
    <property type="match status" value="1"/>
</dbReference>
<comment type="cofactor">
    <cofactor evidence="1">
        <name>Mg(2+)</name>
        <dbReference type="ChEBI" id="CHEBI:18420"/>
    </cofactor>
</comment>
<proteinExistence type="inferred from homology"/>
<feature type="domain" description="Fumarylacetoacetase-like C-terminal" evidence="4">
    <location>
        <begin position="79"/>
        <end position="281"/>
    </location>
</feature>
<dbReference type="GO" id="GO:0044281">
    <property type="term" value="P:small molecule metabolic process"/>
    <property type="evidence" value="ECO:0007669"/>
    <property type="project" value="UniProtKB-ARBA"/>
</dbReference>
<gene>
    <name evidence="5" type="ORF">SAMN04487926_11939</name>
</gene>
<name>A0A7Z7BBC3_9BURK</name>
<dbReference type="AlphaFoldDB" id="A0A7Z7BBC3"/>
<organism evidence="5 6">
    <name type="scientific">Paraburkholderia steynii</name>
    <dbReference type="NCBI Taxonomy" id="1245441"/>
    <lineage>
        <taxon>Bacteria</taxon>
        <taxon>Pseudomonadati</taxon>
        <taxon>Pseudomonadota</taxon>
        <taxon>Betaproteobacteria</taxon>
        <taxon>Burkholderiales</taxon>
        <taxon>Burkholderiaceae</taxon>
        <taxon>Paraburkholderia</taxon>
    </lineage>
</organism>
<dbReference type="PANTHER" id="PTHR42796">
    <property type="entry name" value="FUMARYLACETOACETATE HYDROLASE DOMAIN-CONTAINING PROTEIN 2A-RELATED"/>
    <property type="match status" value="1"/>
</dbReference>
<keyword evidence="3" id="KW-0479">Metal-binding</keyword>
<dbReference type="Pfam" id="PF01557">
    <property type="entry name" value="FAA_hydrolase"/>
    <property type="match status" value="1"/>
</dbReference>
<evidence type="ECO:0000259" key="4">
    <source>
        <dbReference type="Pfam" id="PF01557"/>
    </source>
</evidence>
<evidence type="ECO:0000313" key="5">
    <source>
        <dbReference type="EMBL" id="SDI55701.1"/>
    </source>
</evidence>
<dbReference type="SUPFAM" id="SSF56529">
    <property type="entry name" value="FAH"/>
    <property type="match status" value="1"/>
</dbReference>
<dbReference type="Proteomes" id="UP000198900">
    <property type="component" value="Unassembled WGS sequence"/>
</dbReference>
<dbReference type="EMBL" id="FNDI01000019">
    <property type="protein sequence ID" value="SDI55701.1"/>
    <property type="molecule type" value="Genomic_DNA"/>
</dbReference>
<dbReference type="GO" id="GO:0003824">
    <property type="term" value="F:catalytic activity"/>
    <property type="evidence" value="ECO:0007669"/>
    <property type="project" value="InterPro"/>
</dbReference>
<dbReference type="Gene3D" id="3.90.850.10">
    <property type="entry name" value="Fumarylacetoacetase-like, C-terminal domain"/>
    <property type="match status" value="1"/>
</dbReference>
<reference evidence="5" key="1">
    <citation type="submission" date="2016-10" db="EMBL/GenBank/DDBJ databases">
        <authorList>
            <person name="Varghese N."/>
            <person name="Submissions S."/>
        </authorList>
    </citation>
    <scope>NUCLEOTIDE SEQUENCE [LARGE SCALE GENOMIC DNA]</scope>
    <source>
        <strain evidence="5">YR281</strain>
    </source>
</reference>
<evidence type="ECO:0000256" key="1">
    <source>
        <dbReference type="ARBA" id="ARBA00001946"/>
    </source>
</evidence>
<comment type="similarity">
    <text evidence="2">Belongs to the FAH family.</text>
</comment>
<sequence length="284" mass="30947">MKICWFNENRLGVVAGDQVCDVTTALNILPAVRYPAPFGDMLVAHLDAIRLEIERLQEFAVRYPIEDVSFLSPVANPSKIIGVPVNYPSHVQEAKDNLDVFKHYEGGVEDQGLFLKANSSLVGSGQGVRLRFPERQTHHEIELGVVIGKSANCVSEADALLYIAGYAIALDMTVRGKEDRSLRKSVDSYSVLGPWLTTADEIASPQTLDLCLSVNGTLRQQSNTRNMLMGIARQIAWASTFYTLLPGDIIMTGTCEGVGRVLEGDVMDASIDGLGSMSVKVLMS</sequence>